<dbReference type="OrthoDB" id="681454at2759"/>
<feature type="compositionally biased region" description="Acidic residues" evidence="1">
    <location>
        <begin position="283"/>
        <end position="292"/>
    </location>
</feature>
<name>A0A9D5DAU5_9LILI</name>
<feature type="region of interest" description="Disordered" evidence="1">
    <location>
        <begin position="275"/>
        <end position="312"/>
    </location>
</feature>
<keyword evidence="3" id="KW-1185">Reference proteome</keyword>
<evidence type="ECO:0000313" key="3">
    <source>
        <dbReference type="Proteomes" id="UP001085076"/>
    </source>
</evidence>
<reference evidence="2" key="1">
    <citation type="submission" date="2021-03" db="EMBL/GenBank/DDBJ databases">
        <authorList>
            <person name="Li Z."/>
            <person name="Yang C."/>
        </authorList>
    </citation>
    <scope>NUCLEOTIDE SEQUENCE</scope>
    <source>
        <strain evidence="2">Dzin_1.0</strain>
        <tissue evidence="2">Leaf</tissue>
    </source>
</reference>
<proteinExistence type="predicted"/>
<protein>
    <submittedName>
        <fullName evidence="2">Uncharacterized protein</fullName>
    </submittedName>
</protein>
<comment type="caution">
    <text evidence="2">The sequence shown here is derived from an EMBL/GenBank/DDBJ whole genome shotgun (WGS) entry which is preliminary data.</text>
</comment>
<evidence type="ECO:0000313" key="2">
    <source>
        <dbReference type="EMBL" id="KAJ0987413.1"/>
    </source>
</evidence>
<evidence type="ECO:0000256" key="1">
    <source>
        <dbReference type="SAM" id="MobiDB-lite"/>
    </source>
</evidence>
<dbReference type="Proteomes" id="UP001085076">
    <property type="component" value="Miscellaneous, Linkage group lg01"/>
</dbReference>
<organism evidence="2 3">
    <name type="scientific">Dioscorea zingiberensis</name>
    <dbReference type="NCBI Taxonomy" id="325984"/>
    <lineage>
        <taxon>Eukaryota</taxon>
        <taxon>Viridiplantae</taxon>
        <taxon>Streptophyta</taxon>
        <taxon>Embryophyta</taxon>
        <taxon>Tracheophyta</taxon>
        <taxon>Spermatophyta</taxon>
        <taxon>Magnoliopsida</taxon>
        <taxon>Liliopsida</taxon>
        <taxon>Dioscoreales</taxon>
        <taxon>Dioscoreaceae</taxon>
        <taxon>Dioscorea</taxon>
    </lineage>
</organism>
<feature type="region of interest" description="Disordered" evidence="1">
    <location>
        <begin position="226"/>
        <end position="253"/>
    </location>
</feature>
<accession>A0A9D5DAU5</accession>
<sequence>MVQIPVVPIRRRKLTAGGGREFSWLTQEELIRNFLNSIAAISSIALPVASLDVVCSDFLAICHRDPTLSALPLLLLRRTISTQTFVAVITDDNNLIDEISPSTLAHCDEGVTVTLISCHDTCISSVYCTVLFNLDNKLLLHLNWVVEATADINMPMEGGKDATVNQSYNVEVMADNESPMEGGENTVSSNSYNVEPMLEPRFPMEAGEDTDGSQGINVGGEDVIAEENEEDEELPEDPDFRESDEEVEDEEDDLFFSTADSDAYESELRAWLGRELGGRDHDMSDEESEYDNTEILRSLSDSSDSDVGVQRKKRCKYPRFNEETDLQGLG</sequence>
<gene>
    <name evidence="2" type="ORF">J5N97_005769</name>
</gene>
<dbReference type="EMBL" id="JAGGNH010000001">
    <property type="protein sequence ID" value="KAJ0987413.1"/>
    <property type="molecule type" value="Genomic_DNA"/>
</dbReference>
<dbReference type="AlphaFoldDB" id="A0A9D5DAU5"/>
<reference evidence="2" key="2">
    <citation type="journal article" date="2022" name="Hortic Res">
        <title>The genome of Dioscorea zingiberensis sheds light on the biosynthesis, origin and evolution of the medicinally important diosgenin saponins.</title>
        <authorList>
            <person name="Li Y."/>
            <person name="Tan C."/>
            <person name="Li Z."/>
            <person name="Guo J."/>
            <person name="Li S."/>
            <person name="Chen X."/>
            <person name="Wang C."/>
            <person name="Dai X."/>
            <person name="Yang H."/>
            <person name="Song W."/>
            <person name="Hou L."/>
            <person name="Xu J."/>
            <person name="Tong Z."/>
            <person name="Xu A."/>
            <person name="Yuan X."/>
            <person name="Wang W."/>
            <person name="Yang Q."/>
            <person name="Chen L."/>
            <person name="Sun Z."/>
            <person name="Wang K."/>
            <person name="Pan B."/>
            <person name="Chen J."/>
            <person name="Bao Y."/>
            <person name="Liu F."/>
            <person name="Qi X."/>
            <person name="Gang D.R."/>
            <person name="Wen J."/>
            <person name="Li J."/>
        </authorList>
    </citation>
    <scope>NUCLEOTIDE SEQUENCE</scope>
    <source>
        <strain evidence="2">Dzin_1.0</strain>
    </source>
</reference>